<dbReference type="InterPro" id="IPR011032">
    <property type="entry name" value="GroES-like_sf"/>
</dbReference>
<dbReference type="Pfam" id="PF08240">
    <property type="entry name" value="ADH_N"/>
    <property type="match status" value="1"/>
</dbReference>
<evidence type="ECO:0000259" key="7">
    <source>
        <dbReference type="SMART" id="SM00829"/>
    </source>
</evidence>
<proteinExistence type="inferred from homology"/>
<evidence type="ECO:0000256" key="3">
    <source>
        <dbReference type="ARBA" id="ARBA00022723"/>
    </source>
</evidence>
<keyword evidence="3 6" id="KW-0479">Metal-binding</keyword>
<keyword evidence="4 6" id="KW-0862">Zinc</keyword>
<sequence>MPTAAHAAVFRQPGAPPVIEPVVLDDPREDEVVVRLVGVGVCHTDMVLRDGHLPLPFPVVLGHEGSGVVEQVGTAVTGLAPGDHVVLSFDSCGHCPSCDDHAPAYCHDWFAYNFGGSRSDGTTALATPEGAVIHSHVFGQSSFATHAIVHARNAVKVDADLPLDLLGPLGCGIQTGAGAVLNELRPRPGASVAVIGTGAVGLSAIMACGIAGAGVVAAVDINPARIALAQELGATHGFDARAGSLADHARSAGLAQGFDCVIDTTGRPDVVNAAMAALAPRGQMALVGAYGPGDIAADATFLMSGGRVIRGVVEGGADPQTFIPELLAHYRAGRFPFDRLVRFFAFADIADAIAQGEAGHVVKPILRIP</sequence>
<organism evidence="8 9">
    <name type="scientific">Novosphingobium capsulatum</name>
    <dbReference type="NCBI Taxonomy" id="13688"/>
    <lineage>
        <taxon>Bacteria</taxon>
        <taxon>Pseudomonadati</taxon>
        <taxon>Pseudomonadota</taxon>
        <taxon>Alphaproteobacteria</taxon>
        <taxon>Sphingomonadales</taxon>
        <taxon>Sphingomonadaceae</taxon>
        <taxon>Novosphingobium</taxon>
    </lineage>
</organism>
<dbReference type="InterPro" id="IPR002328">
    <property type="entry name" value="ADH_Zn_CS"/>
</dbReference>
<dbReference type="Gene3D" id="3.90.180.10">
    <property type="entry name" value="Medium-chain alcohol dehydrogenases, catalytic domain"/>
    <property type="match status" value="1"/>
</dbReference>
<dbReference type="RefSeq" id="WP_022675175.1">
    <property type="nucleotide sequence ID" value="NZ_JAVDRD010000008.1"/>
</dbReference>
<comment type="cofactor">
    <cofactor evidence="1 6">
        <name>Zn(2+)</name>
        <dbReference type="ChEBI" id="CHEBI:29105"/>
    </cofactor>
</comment>
<keyword evidence="5 8" id="KW-0560">Oxidoreductase</keyword>
<protein>
    <submittedName>
        <fullName evidence="8">Aryl-alcohol dehydrogenase</fullName>
        <ecNumber evidence="8">1.1.1.90</ecNumber>
    </submittedName>
</protein>
<evidence type="ECO:0000256" key="4">
    <source>
        <dbReference type="ARBA" id="ARBA00022833"/>
    </source>
</evidence>
<comment type="similarity">
    <text evidence="2 6">Belongs to the zinc-containing alcohol dehydrogenase family.</text>
</comment>
<evidence type="ECO:0000256" key="1">
    <source>
        <dbReference type="ARBA" id="ARBA00001947"/>
    </source>
</evidence>
<dbReference type="InterPro" id="IPR013149">
    <property type="entry name" value="ADH-like_C"/>
</dbReference>
<dbReference type="PANTHER" id="PTHR43350:SF21">
    <property type="entry name" value="S-NITROSOMYCOTHIOL REDUCTASE MSCR"/>
    <property type="match status" value="1"/>
</dbReference>
<reference evidence="8 9" key="1">
    <citation type="submission" date="2023-07" db="EMBL/GenBank/DDBJ databases">
        <title>Sorghum-associated microbial communities from plants grown in Nebraska, USA.</title>
        <authorList>
            <person name="Schachtman D."/>
        </authorList>
    </citation>
    <scope>NUCLEOTIDE SEQUENCE [LARGE SCALE GENOMIC DNA]</scope>
    <source>
        <strain evidence="8 9">DS1027</strain>
    </source>
</reference>
<evidence type="ECO:0000313" key="8">
    <source>
        <dbReference type="EMBL" id="MDR6512260.1"/>
    </source>
</evidence>
<dbReference type="SUPFAM" id="SSF50129">
    <property type="entry name" value="GroES-like"/>
    <property type="match status" value="1"/>
</dbReference>
<dbReference type="CDD" id="cd08278">
    <property type="entry name" value="benzyl_alcohol_DH"/>
    <property type="match status" value="1"/>
</dbReference>
<dbReference type="InterPro" id="IPR020843">
    <property type="entry name" value="ER"/>
</dbReference>
<dbReference type="SUPFAM" id="SSF51735">
    <property type="entry name" value="NAD(P)-binding Rossmann-fold domains"/>
    <property type="match status" value="1"/>
</dbReference>
<gene>
    <name evidence="8" type="ORF">J2792_003143</name>
</gene>
<dbReference type="InterPro" id="IPR013154">
    <property type="entry name" value="ADH-like_N"/>
</dbReference>
<dbReference type="InterPro" id="IPR036291">
    <property type="entry name" value="NAD(P)-bd_dom_sf"/>
</dbReference>
<evidence type="ECO:0000256" key="2">
    <source>
        <dbReference type="ARBA" id="ARBA00008072"/>
    </source>
</evidence>
<dbReference type="Gene3D" id="3.40.50.720">
    <property type="entry name" value="NAD(P)-binding Rossmann-like Domain"/>
    <property type="match status" value="1"/>
</dbReference>
<evidence type="ECO:0000256" key="6">
    <source>
        <dbReference type="RuleBase" id="RU361277"/>
    </source>
</evidence>
<dbReference type="SMART" id="SM00829">
    <property type="entry name" value="PKS_ER"/>
    <property type="match status" value="1"/>
</dbReference>
<feature type="domain" description="Enoyl reductase (ER)" evidence="7">
    <location>
        <begin position="14"/>
        <end position="366"/>
    </location>
</feature>
<keyword evidence="9" id="KW-1185">Reference proteome</keyword>
<accession>A0ABU1MPJ2</accession>
<dbReference type="Proteomes" id="UP001184150">
    <property type="component" value="Unassembled WGS sequence"/>
</dbReference>
<dbReference type="GO" id="GO:0018456">
    <property type="term" value="F:aryl-alcohol dehydrogenase (NAD+) activity"/>
    <property type="evidence" value="ECO:0007669"/>
    <property type="project" value="UniProtKB-EC"/>
</dbReference>
<evidence type="ECO:0000313" key="9">
    <source>
        <dbReference type="Proteomes" id="UP001184150"/>
    </source>
</evidence>
<comment type="caution">
    <text evidence="8">The sequence shown here is derived from an EMBL/GenBank/DDBJ whole genome shotgun (WGS) entry which is preliminary data.</text>
</comment>
<dbReference type="Pfam" id="PF00107">
    <property type="entry name" value="ADH_zinc_N"/>
    <property type="match status" value="1"/>
</dbReference>
<name>A0ABU1MPJ2_9SPHN</name>
<dbReference type="EMBL" id="JAVDRD010000008">
    <property type="protein sequence ID" value="MDR6512260.1"/>
    <property type="molecule type" value="Genomic_DNA"/>
</dbReference>
<dbReference type="EC" id="1.1.1.90" evidence="8"/>
<evidence type="ECO:0000256" key="5">
    <source>
        <dbReference type="ARBA" id="ARBA00023002"/>
    </source>
</evidence>
<dbReference type="PANTHER" id="PTHR43350">
    <property type="entry name" value="NAD-DEPENDENT ALCOHOL DEHYDROGENASE"/>
    <property type="match status" value="1"/>
</dbReference>
<dbReference type="PROSITE" id="PS00059">
    <property type="entry name" value="ADH_ZINC"/>
    <property type="match status" value="1"/>
</dbReference>